<sequence length="120" mass="13866">MAQSMVKTSRGRFIKLGEFRLLMLAQNLKFYGEGVSRSFYFIDLLTPRKTTLITTGLEFKIYRDKTSNGKKNVLEQKPTPNNEKRMFIVQLPVCIKYGVLDNTKVVVVREVATEEETKIK</sequence>
<name>A0A0L8HSS8_OCTBM</name>
<reference evidence="1" key="1">
    <citation type="submission" date="2015-07" db="EMBL/GenBank/DDBJ databases">
        <title>MeaNS - Measles Nucleotide Surveillance Program.</title>
        <authorList>
            <person name="Tran T."/>
            <person name="Druce J."/>
        </authorList>
    </citation>
    <scope>NUCLEOTIDE SEQUENCE</scope>
    <source>
        <strain evidence="1">UCB-OBI-ISO-001</strain>
        <tissue evidence="1">Gonad</tissue>
    </source>
</reference>
<dbReference type="EMBL" id="KQ417370">
    <property type="protein sequence ID" value="KOF92261.1"/>
    <property type="molecule type" value="Genomic_DNA"/>
</dbReference>
<proteinExistence type="predicted"/>
<evidence type="ECO:0000313" key="1">
    <source>
        <dbReference type="EMBL" id="KOF92261.1"/>
    </source>
</evidence>
<dbReference type="AlphaFoldDB" id="A0A0L8HSS8"/>
<protein>
    <submittedName>
        <fullName evidence="1">Uncharacterized protein</fullName>
    </submittedName>
</protein>
<gene>
    <name evidence="1" type="ORF">OCBIM_22007017mg</name>
</gene>
<organism evidence="1">
    <name type="scientific">Octopus bimaculoides</name>
    <name type="common">California two-spotted octopus</name>
    <dbReference type="NCBI Taxonomy" id="37653"/>
    <lineage>
        <taxon>Eukaryota</taxon>
        <taxon>Metazoa</taxon>
        <taxon>Spiralia</taxon>
        <taxon>Lophotrochozoa</taxon>
        <taxon>Mollusca</taxon>
        <taxon>Cephalopoda</taxon>
        <taxon>Coleoidea</taxon>
        <taxon>Octopodiformes</taxon>
        <taxon>Octopoda</taxon>
        <taxon>Incirrata</taxon>
        <taxon>Octopodidae</taxon>
        <taxon>Octopus</taxon>
    </lineage>
</organism>
<accession>A0A0L8HSS8</accession>